<proteinExistence type="inferred from homology"/>
<dbReference type="SUPFAM" id="SSF81624">
    <property type="entry name" value="N-terminal domain of MutM-like DNA repair proteins"/>
    <property type="match status" value="1"/>
</dbReference>
<dbReference type="InterPro" id="IPR012319">
    <property type="entry name" value="FPG_cat"/>
</dbReference>
<feature type="domain" description="FPG-type" evidence="16">
    <location>
        <begin position="233"/>
        <end position="267"/>
    </location>
</feature>
<organism evidence="18">
    <name type="scientific">marine metagenome</name>
    <dbReference type="NCBI Taxonomy" id="408172"/>
    <lineage>
        <taxon>unclassified sequences</taxon>
        <taxon>metagenomes</taxon>
        <taxon>ecological metagenomes</taxon>
    </lineage>
</organism>
<dbReference type="NCBIfam" id="TIGR00577">
    <property type="entry name" value="fpg"/>
    <property type="match status" value="1"/>
</dbReference>
<evidence type="ECO:0000313" key="18">
    <source>
        <dbReference type="EMBL" id="SUZ96463.1"/>
    </source>
</evidence>
<comment type="subunit">
    <text evidence="4">Monomer.</text>
</comment>
<keyword evidence="8" id="KW-0378">Hydrolase</keyword>
<sequence length="274" mass="31092">MPELPEVQTVVNHIREDLVGEQIIGIESIWPKVLHNFKPEDLIKKNIDTHIEDVKRRAKFIIIQLPDFIIAIHLRMTGKLYFLNQNELPKHASATLQLKSKKTLVFEDVRKFGRFYLYKDLEPINERHGPEPLDESFTSGLLMDILSTKKRNIKALLLDQSVVAGLGNIYVDEGLWMSGIHPNSISNAIPKTKIIKLHRSIQTILMDAIAAKGTTIIDFSVNGESGKYADQLRIFGKAGEPCQKSKNKIKKIRVAGRGTYFCSKCQHLYLTSCD</sequence>
<dbReference type="SMART" id="SM01232">
    <property type="entry name" value="H2TH"/>
    <property type="match status" value="1"/>
</dbReference>
<keyword evidence="7" id="KW-0863">Zinc-finger</keyword>
<keyword evidence="11" id="KW-0234">DNA repair</keyword>
<dbReference type="Pfam" id="PF06831">
    <property type="entry name" value="H2TH"/>
    <property type="match status" value="1"/>
</dbReference>
<comment type="cofactor">
    <cofactor evidence="2">
        <name>Zn(2+)</name>
        <dbReference type="ChEBI" id="CHEBI:29105"/>
    </cofactor>
</comment>
<dbReference type="GO" id="GO:0003684">
    <property type="term" value="F:damaged DNA binding"/>
    <property type="evidence" value="ECO:0007669"/>
    <property type="project" value="InterPro"/>
</dbReference>
<dbReference type="SMART" id="SM00898">
    <property type="entry name" value="Fapy_DNA_glyco"/>
    <property type="match status" value="1"/>
</dbReference>
<dbReference type="InterPro" id="IPR000214">
    <property type="entry name" value="Znf_DNA_glyclase/AP_lyase"/>
</dbReference>
<evidence type="ECO:0000256" key="5">
    <source>
        <dbReference type="ARBA" id="ARBA00022723"/>
    </source>
</evidence>
<comment type="similarity">
    <text evidence="3">Belongs to the FPG family.</text>
</comment>
<reference evidence="18" key="1">
    <citation type="submission" date="2018-05" db="EMBL/GenBank/DDBJ databases">
        <authorList>
            <person name="Lanie J.A."/>
            <person name="Ng W.-L."/>
            <person name="Kazmierczak K.M."/>
            <person name="Andrzejewski T.M."/>
            <person name="Davidsen T.M."/>
            <person name="Wayne K.J."/>
            <person name="Tettelin H."/>
            <person name="Glass J.I."/>
            <person name="Rusch D."/>
            <person name="Podicherti R."/>
            <person name="Tsui H.-C.T."/>
            <person name="Winkler M.E."/>
        </authorList>
    </citation>
    <scope>NUCLEOTIDE SEQUENCE</scope>
</reference>
<keyword evidence="13" id="KW-0511">Multifunctional enzyme</keyword>
<comment type="catalytic activity">
    <reaction evidence="15">
        <text>2'-deoxyribonucleotide-(2'-deoxyribose 5'-phosphate)-2'-deoxyribonucleotide-DNA = a 3'-end 2'-deoxyribonucleotide-(2,3-dehydro-2,3-deoxyribose 5'-phosphate)-DNA + a 5'-end 5'-phospho-2'-deoxyribonucleoside-DNA + H(+)</text>
        <dbReference type="Rhea" id="RHEA:66592"/>
        <dbReference type="Rhea" id="RHEA-COMP:13180"/>
        <dbReference type="Rhea" id="RHEA-COMP:16897"/>
        <dbReference type="Rhea" id="RHEA-COMP:17067"/>
        <dbReference type="ChEBI" id="CHEBI:15378"/>
        <dbReference type="ChEBI" id="CHEBI:136412"/>
        <dbReference type="ChEBI" id="CHEBI:157695"/>
        <dbReference type="ChEBI" id="CHEBI:167181"/>
        <dbReference type="EC" id="4.2.99.18"/>
    </reaction>
</comment>
<dbReference type="Pfam" id="PF06827">
    <property type="entry name" value="zf-FPG_IleRS"/>
    <property type="match status" value="1"/>
</dbReference>
<keyword evidence="12" id="KW-0456">Lyase</keyword>
<dbReference type="PROSITE" id="PS51066">
    <property type="entry name" value="ZF_FPG_2"/>
    <property type="match status" value="1"/>
</dbReference>
<dbReference type="InterPro" id="IPR010663">
    <property type="entry name" value="Znf_FPG/IleRS"/>
</dbReference>
<evidence type="ECO:0008006" key="19">
    <source>
        <dbReference type="Google" id="ProtNLM"/>
    </source>
</evidence>
<dbReference type="PANTHER" id="PTHR22993">
    <property type="entry name" value="FORMAMIDOPYRIMIDINE-DNA GLYCOSYLASE"/>
    <property type="match status" value="1"/>
</dbReference>
<gene>
    <name evidence="18" type="ORF">METZ01_LOCUS49317</name>
</gene>
<keyword evidence="14" id="KW-0326">Glycosidase</keyword>
<evidence type="ECO:0000256" key="14">
    <source>
        <dbReference type="ARBA" id="ARBA00023295"/>
    </source>
</evidence>
<evidence type="ECO:0000259" key="16">
    <source>
        <dbReference type="PROSITE" id="PS51066"/>
    </source>
</evidence>
<evidence type="ECO:0000256" key="6">
    <source>
        <dbReference type="ARBA" id="ARBA00022763"/>
    </source>
</evidence>
<accession>A0A381S5N4</accession>
<dbReference type="Gene3D" id="1.10.8.50">
    <property type="match status" value="1"/>
</dbReference>
<evidence type="ECO:0000256" key="4">
    <source>
        <dbReference type="ARBA" id="ARBA00011245"/>
    </source>
</evidence>
<keyword evidence="9" id="KW-0862">Zinc</keyword>
<name>A0A381S5N4_9ZZZZ</name>
<keyword evidence="5" id="KW-0479">Metal-binding</keyword>
<protein>
    <recommendedName>
        <fullName evidence="19">Formamidopyrimidine-DNA glycosylase catalytic domain-containing protein</fullName>
    </recommendedName>
</protein>
<dbReference type="GO" id="GO:0008270">
    <property type="term" value="F:zinc ion binding"/>
    <property type="evidence" value="ECO:0007669"/>
    <property type="project" value="UniProtKB-KW"/>
</dbReference>
<keyword evidence="6" id="KW-0227">DNA damage</keyword>
<dbReference type="PROSITE" id="PS51068">
    <property type="entry name" value="FPG_CAT"/>
    <property type="match status" value="1"/>
</dbReference>
<evidence type="ECO:0000256" key="7">
    <source>
        <dbReference type="ARBA" id="ARBA00022771"/>
    </source>
</evidence>
<feature type="domain" description="Formamidopyrimidine-DNA glycosylase catalytic" evidence="17">
    <location>
        <begin position="2"/>
        <end position="113"/>
    </location>
</feature>
<dbReference type="Pfam" id="PF01149">
    <property type="entry name" value="Fapy_DNA_glyco"/>
    <property type="match status" value="1"/>
</dbReference>
<dbReference type="GO" id="GO:0140078">
    <property type="term" value="F:class I DNA-(apurinic or apyrimidinic site) endonuclease activity"/>
    <property type="evidence" value="ECO:0007669"/>
    <property type="project" value="UniProtKB-EC"/>
</dbReference>
<dbReference type="EMBL" id="UINC01002418">
    <property type="protein sequence ID" value="SUZ96463.1"/>
    <property type="molecule type" value="Genomic_DNA"/>
</dbReference>
<keyword evidence="10" id="KW-0238">DNA-binding</keyword>
<dbReference type="SUPFAM" id="SSF57716">
    <property type="entry name" value="Glucocorticoid receptor-like (DNA-binding domain)"/>
    <property type="match status" value="1"/>
</dbReference>
<dbReference type="NCBIfam" id="NF002211">
    <property type="entry name" value="PRK01103.1"/>
    <property type="match status" value="1"/>
</dbReference>
<dbReference type="GO" id="GO:0006284">
    <property type="term" value="P:base-excision repair"/>
    <property type="evidence" value="ECO:0007669"/>
    <property type="project" value="InterPro"/>
</dbReference>
<evidence type="ECO:0000256" key="3">
    <source>
        <dbReference type="ARBA" id="ARBA00009409"/>
    </source>
</evidence>
<dbReference type="InterPro" id="IPR035937">
    <property type="entry name" value="FPG_N"/>
</dbReference>
<evidence type="ECO:0000259" key="17">
    <source>
        <dbReference type="PROSITE" id="PS51068"/>
    </source>
</evidence>
<evidence type="ECO:0000256" key="13">
    <source>
        <dbReference type="ARBA" id="ARBA00023268"/>
    </source>
</evidence>
<comment type="catalytic activity">
    <reaction evidence="1">
        <text>Hydrolysis of DNA containing ring-opened 7-methylguanine residues, releasing 2,6-diamino-4-hydroxy-5-(N-methyl)formamidopyrimidine.</text>
        <dbReference type="EC" id="3.2.2.23"/>
    </reaction>
</comment>
<evidence type="ECO:0000256" key="1">
    <source>
        <dbReference type="ARBA" id="ARBA00001668"/>
    </source>
</evidence>
<dbReference type="Gene3D" id="3.20.190.10">
    <property type="entry name" value="MutM-like, N-terminal"/>
    <property type="match status" value="1"/>
</dbReference>
<evidence type="ECO:0000256" key="12">
    <source>
        <dbReference type="ARBA" id="ARBA00023239"/>
    </source>
</evidence>
<dbReference type="PANTHER" id="PTHR22993:SF9">
    <property type="entry name" value="FORMAMIDOPYRIMIDINE-DNA GLYCOSYLASE"/>
    <property type="match status" value="1"/>
</dbReference>
<evidence type="ECO:0000256" key="10">
    <source>
        <dbReference type="ARBA" id="ARBA00023125"/>
    </source>
</evidence>
<evidence type="ECO:0000256" key="2">
    <source>
        <dbReference type="ARBA" id="ARBA00001947"/>
    </source>
</evidence>
<dbReference type="InterPro" id="IPR015886">
    <property type="entry name" value="H2TH_FPG"/>
</dbReference>
<evidence type="ECO:0000256" key="11">
    <source>
        <dbReference type="ARBA" id="ARBA00023204"/>
    </source>
</evidence>
<dbReference type="InterPro" id="IPR010979">
    <property type="entry name" value="Ribosomal_uS13-like_H2TH"/>
</dbReference>
<dbReference type="AlphaFoldDB" id="A0A381S5N4"/>
<evidence type="ECO:0000256" key="9">
    <source>
        <dbReference type="ARBA" id="ARBA00022833"/>
    </source>
</evidence>
<dbReference type="FunFam" id="1.10.8.50:FF:000003">
    <property type="entry name" value="Formamidopyrimidine-DNA glycosylase"/>
    <property type="match status" value="1"/>
</dbReference>
<dbReference type="SUPFAM" id="SSF46946">
    <property type="entry name" value="S13-like H2TH domain"/>
    <property type="match status" value="1"/>
</dbReference>
<evidence type="ECO:0000256" key="8">
    <source>
        <dbReference type="ARBA" id="ARBA00022801"/>
    </source>
</evidence>
<evidence type="ECO:0000256" key="15">
    <source>
        <dbReference type="ARBA" id="ARBA00044632"/>
    </source>
</evidence>
<dbReference type="InterPro" id="IPR020629">
    <property type="entry name" value="FPG_Glyclase"/>
</dbReference>
<dbReference type="GO" id="GO:0034039">
    <property type="term" value="F:8-oxo-7,8-dihydroguanine DNA N-glycosylase activity"/>
    <property type="evidence" value="ECO:0007669"/>
    <property type="project" value="TreeGrafter"/>
</dbReference>
<dbReference type="CDD" id="cd08966">
    <property type="entry name" value="EcFpg-like_N"/>
    <property type="match status" value="1"/>
</dbReference>